<dbReference type="EMBL" id="CP018047">
    <property type="protein sequence ID" value="AQU67028.1"/>
    <property type="molecule type" value="Genomic_DNA"/>
</dbReference>
<name>A0A1U9QRY8_STRNV</name>
<accession>A0A1U9QRY8</accession>
<dbReference type="KEGG" id="snw:BBN63_13055"/>
<evidence type="ECO:0000313" key="3">
    <source>
        <dbReference type="EMBL" id="AQU67028.1"/>
    </source>
</evidence>
<gene>
    <name evidence="3" type="ORF">BBN63_13055</name>
</gene>
<sequence>MPEPAPGATGTAHEPGSVGGGFQVSPETQKAGAGAAVFAGVLFTLGFFVNGLTGGLAAP</sequence>
<evidence type="ECO:0000256" key="2">
    <source>
        <dbReference type="SAM" id="Phobius"/>
    </source>
</evidence>
<keyword evidence="2" id="KW-0812">Transmembrane</keyword>
<protein>
    <submittedName>
        <fullName evidence="3">Uncharacterized protein</fullName>
    </submittedName>
</protein>
<dbReference type="AlphaFoldDB" id="A0A1U9QRY8"/>
<keyword evidence="2" id="KW-1133">Transmembrane helix</keyword>
<feature type="transmembrane region" description="Helical" evidence="2">
    <location>
        <begin position="35"/>
        <end position="58"/>
    </location>
</feature>
<evidence type="ECO:0000256" key="1">
    <source>
        <dbReference type="SAM" id="MobiDB-lite"/>
    </source>
</evidence>
<evidence type="ECO:0000313" key="4">
    <source>
        <dbReference type="Proteomes" id="UP000189677"/>
    </source>
</evidence>
<keyword evidence="4" id="KW-1185">Reference proteome</keyword>
<dbReference type="RefSeq" id="WP_078075565.1">
    <property type="nucleotide sequence ID" value="NZ_CP018047.1"/>
</dbReference>
<proteinExistence type="predicted"/>
<organism evidence="3 4">
    <name type="scientific">Streptomyces niveus</name>
    <name type="common">Streptomyces spheroides</name>
    <dbReference type="NCBI Taxonomy" id="193462"/>
    <lineage>
        <taxon>Bacteria</taxon>
        <taxon>Bacillati</taxon>
        <taxon>Actinomycetota</taxon>
        <taxon>Actinomycetes</taxon>
        <taxon>Kitasatosporales</taxon>
        <taxon>Streptomycetaceae</taxon>
        <taxon>Streptomyces</taxon>
    </lineage>
</organism>
<keyword evidence="2" id="KW-0472">Membrane</keyword>
<dbReference type="Proteomes" id="UP000189677">
    <property type="component" value="Chromosome"/>
</dbReference>
<feature type="region of interest" description="Disordered" evidence="1">
    <location>
        <begin position="1"/>
        <end position="26"/>
    </location>
</feature>
<reference evidence="3 4" key="1">
    <citation type="submission" date="2016-11" db="EMBL/GenBank/DDBJ databases">
        <title>Complete genome sequence of Streptomyces niveus SCSIO 3406.</title>
        <authorList>
            <person name="Zhu Q."/>
            <person name="Cheng W."/>
            <person name="Song Y."/>
            <person name="Li Q."/>
            <person name="Ju J."/>
        </authorList>
    </citation>
    <scope>NUCLEOTIDE SEQUENCE [LARGE SCALE GENOMIC DNA]</scope>
    <source>
        <strain evidence="3 4">SCSIO 3406</strain>
    </source>
</reference>